<dbReference type="Pfam" id="PF14040">
    <property type="entry name" value="DNase_NucA_NucB"/>
    <property type="match status" value="1"/>
</dbReference>
<keyword evidence="4" id="KW-1185">Reference proteome</keyword>
<dbReference type="AlphaFoldDB" id="A0A165PTB7"/>
<dbReference type="Proteomes" id="UP000076727">
    <property type="component" value="Unassembled WGS sequence"/>
</dbReference>
<dbReference type="EMBL" id="KV429065">
    <property type="protein sequence ID" value="KZT68599.1"/>
    <property type="molecule type" value="Genomic_DNA"/>
</dbReference>
<proteinExistence type="predicted"/>
<evidence type="ECO:0000256" key="1">
    <source>
        <dbReference type="SAM" id="MobiDB-lite"/>
    </source>
</evidence>
<accession>A0A165PTB7</accession>
<dbReference type="OrthoDB" id="3259102at2759"/>
<evidence type="ECO:0000313" key="3">
    <source>
        <dbReference type="EMBL" id="KZT68599.1"/>
    </source>
</evidence>
<feature type="domain" description="Deoxyribonuclease NucA/NucB" evidence="2">
    <location>
        <begin position="9"/>
        <end position="68"/>
    </location>
</feature>
<evidence type="ECO:0000259" key="2">
    <source>
        <dbReference type="Pfam" id="PF14040"/>
    </source>
</evidence>
<gene>
    <name evidence="3" type="ORF">DAEQUDRAFT_812025</name>
</gene>
<reference evidence="3 4" key="1">
    <citation type="journal article" date="2016" name="Mol. Biol. Evol.">
        <title>Comparative Genomics of Early-Diverging Mushroom-Forming Fungi Provides Insights into the Origins of Lignocellulose Decay Capabilities.</title>
        <authorList>
            <person name="Nagy L.G."/>
            <person name="Riley R."/>
            <person name="Tritt A."/>
            <person name="Adam C."/>
            <person name="Daum C."/>
            <person name="Floudas D."/>
            <person name="Sun H."/>
            <person name="Yadav J.S."/>
            <person name="Pangilinan J."/>
            <person name="Larsson K.H."/>
            <person name="Matsuura K."/>
            <person name="Barry K."/>
            <person name="Labutti K."/>
            <person name="Kuo R."/>
            <person name="Ohm R.A."/>
            <person name="Bhattacharya S.S."/>
            <person name="Shirouzu T."/>
            <person name="Yoshinaga Y."/>
            <person name="Martin F.M."/>
            <person name="Grigoriev I.V."/>
            <person name="Hibbett D.S."/>
        </authorList>
    </citation>
    <scope>NUCLEOTIDE SEQUENCE [LARGE SCALE GENOMIC DNA]</scope>
    <source>
        <strain evidence="3 4">L-15889</strain>
    </source>
</reference>
<sequence>MFTSSTRFPKQAGLSCDESPFASTEEGQGTKGNHKAVTRCVPAKENSRQGGKISGVYRGLANGKAFDVRFDFGKGAIAAGDAGGQGYCAPAAQRNCNNLANDLYQEDD</sequence>
<protein>
    <recommendedName>
        <fullName evidence="2">Deoxyribonuclease NucA/NucB domain-containing protein</fullName>
    </recommendedName>
</protein>
<name>A0A165PTB7_9APHY</name>
<evidence type="ECO:0000313" key="4">
    <source>
        <dbReference type="Proteomes" id="UP000076727"/>
    </source>
</evidence>
<dbReference type="InterPro" id="IPR029476">
    <property type="entry name" value="DNase_NucA_NucB"/>
</dbReference>
<feature type="region of interest" description="Disordered" evidence="1">
    <location>
        <begin position="1"/>
        <end position="36"/>
    </location>
</feature>
<organism evidence="3 4">
    <name type="scientific">Daedalea quercina L-15889</name>
    <dbReference type="NCBI Taxonomy" id="1314783"/>
    <lineage>
        <taxon>Eukaryota</taxon>
        <taxon>Fungi</taxon>
        <taxon>Dikarya</taxon>
        <taxon>Basidiomycota</taxon>
        <taxon>Agaricomycotina</taxon>
        <taxon>Agaricomycetes</taxon>
        <taxon>Polyporales</taxon>
        <taxon>Fomitopsis</taxon>
    </lineage>
</organism>